<evidence type="ECO:0000256" key="7">
    <source>
        <dbReference type="ARBA" id="ARBA00022833"/>
    </source>
</evidence>
<feature type="compositionally biased region" description="Basic residues" evidence="12">
    <location>
        <begin position="1"/>
        <end position="13"/>
    </location>
</feature>
<dbReference type="InterPro" id="IPR002328">
    <property type="entry name" value="ADH_Zn_CS"/>
</dbReference>
<dbReference type="GO" id="GO:0030691">
    <property type="term" value="C:Noc2p-Noc3p complex"/>
    <property type="evidence" value="ECO:0007669"/>
    <property type="project" value="TreeGrafter"/>
</dbReference>
<keyword evidence="10" id="KW-0539">Nucleus</keyword>
<gene>
    <name evidence="14" type="ORF">BTJ68_13969</name>
</gene>
<dbReference type="SMART" id="SM00829">
    <property type="entry name" value="PKS_ER"/>
    <property type="match status" value="1"/>
</dbReference>
<dbReference type="AlphaFoldDB" id="A0A1Z5SSB2"/>
<dbReference type="Pfam" id="PF03715">
    <property type="entry name" value="Noc2"/>
    <property type="match status" value="1"/>
</dbReference>
<feature type="compositionally biased region" description="Acidic residues" evidence="12">
    <location>
        <begin position="104"/>
        <end position="116"/>
    </location>
</feature>
<dbReference type="GO" id="GO:0005654">
    <property type="term" value="C:nucleoplasm"/>
    <property type="evidence" value="ECO:0007669"/>
    <property type="project" value="TreeGrafter"/>
</dbReference>
<dbReference type="GO" id="GO:0005730">
    <property type="term" value="C:nucleolus"/>
    <property type="evidence" value="ECO:0007669"/>
    <property type="project" value="TreeGrafter"/>
</dbReference>
<dbReference type="Pfam" id="PF00107">
    <property type="entry name" value="ADH_zinc_N"/>
    <property type="match status" value="1"/>
</dbReference>
<proteinExistence type="inferred from homology"/>
<name>A0A1Z5SSB2_HORWE</name>
<protein>
    <recommendedName>
        <fullName evidence="13">Enoyl reductase (ER) domain-containing protein</fullName>
    </recommendedName>
</protein>
<dbReference type="InterPro" id="IPR005343">
    <property type="entry name" value="Noc2"/>
</dbReference>
<dbReference type="PROSITE" id="PS00059">
    <property type="entry name" value="ADH_ZINC"/>
    <property type="match status" value="1"/>
</dbReference>
<dbReference type="VEuPathDB" id="FungiDB:BTJ68_13969"/>
<dbReference type="SUPFAM" id="SSF51735">
    <property type="entry name" value="NAD(P)-binding Rossmann-fold domains"/>
    <property type="match status" value="1"/>
</dbReference>
<dbReference type="InterPro" id="IPR013154">
    <property type="entry name" value="ADH-like_N"/>
</dbReference>
<keyword evidence="9" id="KW-0520">NAD</keyword>
<comment type="subcellular location">
    <subcellularLocation>
        <location evidence="2">Nucleus</location>
    </subcellularLocation>
</comment>
<dbReference type="InterPro" id="IPR045306">
    <property type="entry name" value="SDH-like"/>
</dbReference>
<dbReference type="Gene3D" id="3.40.50.720">
    <property type="entry name" value="NAD(P)-binding Rossmann-like Domain"/>
    <property type="match status" value="1"/>
</dbReference>
<keyword evidence="7 11" id="KW-0862">Zinc</keyword>
<feature type="compositionally biased region" description="Basic and acidic residues" evidence="12">
    <location>
        <begin position="64"/>
        <end position="73"/>
    </location>
</feature>
<feature type="compositionally biased region" description="Basic residues" evidence="12">
    <location>
        <begin position="23"/>
        <end position="41"/>
    </location>
</feature>
<dbReference type="InterPro" id="IPR011032">
    <property type="entry name" value="GroES-like_sf"/>
</dbReference>
<comment type="similarity">
    <text evidence="4">Belongs to the NOC2 family.</text>
</comment>
<evidence type="ECO:0000256" key="10">
    <source>
        <dbReference type="ARBA" id="ARBA00023242"/>
    </source>
</evidence>
<comment type="caution">
    <text evidence="14">The sequence shown here is derived from an EMBL/GenBank/DDBJ whole genome shotgun (WGS) entry which is preliminary data.</text>
</comment>
<evidence type="ECO:0000256" key="1">
    <source>
        <dbReference type="ARBA" id="ARBA00001947"/>
    </source>
</evidence>
<evidence type="ECO:0000313" key="15">
    <source>
        <dbReference type="Proteomes" id="UP000194280"/>
    </source>
</evidence>
<dbReference type="InParanoid" id="A0A1Z5SSB2"/>
<organism evidence="14 15">
    <name type="scientific">Hortaea werneckii EXF-2000</name>
    <dbReference type="NCBI Taxonomy" id="1157616"/>
    <lineage>
        <taxon>Eukaryota</taxon>
        <taxon>Fungi</taxon>
        <taxon>Dikarya</taxon>
        <taxon>Ascomycota</taxon>
        <taxon>Pezizomycotina</taxon>
        <taxon>Dothideomycetes</taxon>
        <taxon>Dothideomycetidae</taxon>
        <taxon>Mycosphaerellales</taxon>
        <taxon>Teratosphaeriaceae</taxon>
        <taxon>Hortaea</taxon>
    </lineage>
</organism>
<keyword evidence="15" id="KW-1185">Reference proteome</keyword>
<dbReference type="STRING" id="1157616.A0A1Z5SSB2"/>
<feature type="compositionally biased region" description="Acidic residues" evidence="12">
    <location>
        <begin position="123"/>
        <end position="136"/>
    </location>
</feature>
<evidence type="ECO:0000256" key="4">
    <source>
        <dbReference type="ARBA" id="ARBA00005907"/>
    </source>
</evidence>
<keyword evidence="6 11" id="KW-0479">Metal-binding</keyword>
<dbReference type="Proteomes" id="UP000194280">
    <property type="component" value="Unassembled WGS sequence"/>
</dbReference>
<dbReference type="PANTHER" id="PTHR12687:SF4">
    <property type="entry name" value="NUCLEOLAR COMPLEX PROTEIN 2 HOMOLOG"/>
    <property type="match status" value="1"/>
</dbReference>
<dbReference type="FunFam" id="3.40.50.720:FF:000068">
    <property type="entry name" value="Sorbitol dehydrogenase"/>
    <property type="match status" value="1"/>
</dbReference>
<feature type="compositionally biased region" description="Acidic residues" evidence="12">
    <location>
        <begin position="196"/>
        <end position="206"/>
    </location>
</feature>
<feature type="domain" description="Enoyl reductase (ER)" evidence="13">
    <location>
        <begin position="695"/>
        <end position="1029"/>
    </location>
</feature>
<reference evidence="14 15" key="1">
    <citation type="submission" date="2017-01" db="EMBL/GenBank/DDBJ databases">
        <title>The recent genome duplication of the halophilic yeast Hortaea werneckii: insights from long-read sequencing.</title>
        <authorList>
            <person name="Sinha S."/>
            <person name="Flibotte S."/>
            <person name="Neira M."/>
            <person name="Lenassi M."/>
            <person name="Gostincar C."/>
            <person name="Stajich J.E."/>
            <person name="Nislow C.E."/>
        </authorList>
    </citation>
    <scope>NUCLEOTIDE SEQUENCE [LARGE SCALE GENOMIC DNA]</scope>
    <source>
        <strain evidence="14 15">EXF-2000</strain>
    </source>
</reference>
<dbReference type="EMBL" id="MUNK01000285">
    <property type="protein sequence ID" value="OTA23631.1"/>
    <property type="molecule type" value="Genomic_DNA"/>
</dbReference>
<evidence type="ECO:0000256" key="9">
    <source>
        <dbReference type="ARBA" id="ARBA00023027"/>
    </source>
</evidence>
<dbReference type="GO" id="GO:0016616">
    <property type="term" value="F:oxidoreductase activity, acting on the CH-OH group of donors, NAD or NADP as acceptor"/>
    <property type="evidence" value="ECO:0007669"/>
    <property type="project" value="InterPro"/>
</dbReference>
<comment type="similarity">
    <text evidence="5 11">Belongs to the zinc-containing alcohol dehydrogenase family.</text>
</comment>
<dbReference type="GO" id="GO:0008270">
    <property type="term" value="F:zinc ion binding"/>
    <property type="evidence" value="ECO:0007669"/>
    <property type="project" value="InterPro"/>
</dbReference>
<evidence type="ECO:0000256" key="12">
    <source>
        <dbReference type="SAM" id="MobiDB-lite"/>
    </source>
</evidence>
<dbReference type="GO" id="GO:0042273">
    <property type="term" value="P:ribosomal large subunit biogenesis"/>
    <property type="evidence" value="ECO:0007669"/>
    <property type="project" value="TreeGrafter"/>
</dbReference>
<comment type="pathway">
    <text evidence="3">Carbohydrate degradation.</text>
</comment>
<dbReference type="InterPro" id="IPR036291">
    <property type="entry name" value="NAD(P)-bd_dom_sf"/>
</dbReference>
<evidence type="ECO:0000256" key="5">
    <source>
        <dbReference type="ARBA" id="ARBA00008072"/>
    </source>
</evidence>
<accession>A0A1Z5SSB2</accession>
<dbReference type="InterPro" id="IPR013149">
    <property type="entry name" value="ADH-like_C"/>
</dbReference>
<evidence type="ECO:0000259" key="13">
    <source>
        <dbReference type="SMART" id="SM00829"/>
    </source>
</evidence>
<evidence type="ECO:0000256" key="3">
    <source>
        <dbReference type="ARBA" id="ARBA00004921"/>
    </source>
</evidence>
<feature type="region of interest" description="Disordered" evidence="12">
    <location>
        <begin position="1"/>
        <end position="216"/>
    </location>
</feature>
<feature type="compositionally biased region" description="Basic and acidic residues" evidence="12">
    <location>
        <begin position="137"/>
        <end position="158"/>
    </location>
</feature>
<sequence>MAQPKSQKKFEKKHLKDTLERRKGLKKVKQKQQLNAKRKARRAEEQGRDPDEDDASAKPVQNGGDKKAGEDKMQNMSVDDFFQGGFEVPEMPAQKKRKRQQAQPEEEESDSEESLAEEPVGGDGEDDSEDSDDEDPEDHKAQLAALAEKDPEFHKYLTENEPELLGGELAEIGDVSEDEEETPKRKKQKKGGQADSDVDESDDEEMQGAGKNELDKATVKKWHKALTEEHSMRAAREIVLAFRSAAHVSEDDEGKDFKYSISDPDVYHQLLTTALKNVPGIFEHHLPVQESKNGKLHIPTESKKFKTLAPVLKSHVTSVVHLLDNLSDAATIRLTLGSTLPLLPYMLSFKKLVRDVSRAAANVWSTSSSTEATRIAAFLVLRRLVVIGDAGIRENVLKATYQGLVKGSRNTTIHTLAGVNLMKNSAAELWGLASSDVAYTTAFTFIRQLAIHLRSAITHSSKEKEAYKTVYNWQYTHSLDFWSRVVSSHATTQTSPLHPLIYPLVQVTLGALRLIPTATYFPLRFHLLRSLLRISLTTSTYIPLAPSLHEVLLTTEMRKQPKPSTLPPLDFPTLIRAPKSYLRTRVYQEGVGEQVVELLSEFFLLWTKNIAFPELALPVIIQLRKWIKEVSARQSGKGNKNPKVNNAVQLLVQKLEANARWIEERRGKVEFAPNDRKGVEGFLRDNLSFILEKAGSVKFEDRPVPKLDSPYDVRVNVRFTGICGSDVHYWSHGAIGNFIVKSPMVLGHESSGVIAEVGEKVSHVKVGDRVAIEPGIPCRRCVRCKEGYYNLCVDMRFAATPPIDGTLARYYSVPEDFCYKLPESVSLEEGALMEPLAVGVHITRQANVKPGQSVVVFGAGPVGLLCMAVAKAYGADKIVAVDINEERLRFATSYAATHAVVSQKIPAPDSAAHIIQAADLGLGADIAIDASGAEPCIQVGIHVLRTGGSYVQGGMGKSDITFPIGAMGSKELNVKGSFRYNSGDYSTAVGLVTNKRLSVKELITNKVNFTDAESAFQDVKAAKGIKVLIEGPQA</sequence>
<evidence type="ECO:0000313" key="14">
    <source>
        <dbReference type="EMBL" id="OTA23631.1"/>
    </source>
</evidence>
<dbReference type="Gene3D" id="3.90.180.10">
    <property type="entry name" value="Medium-chain alcohol dehydrogenases, catalytic domain"/>
    <property type="match status" value="1"/>
</dbReference>
<dbReference type="FunCoup" id="A0A1Z5SSB2">
    <property type="interactions" value="1798"/>
</dbReference>
<dbReference type="PANTHER" id="PTHR12687">
    <property type="entry name" value="NUCLEOLAR COMPLEX 2 AND RAD4-RELATED"/>
    <property type="match status" value="1"/>
</dbReference>
<dbReference type="Pfam" id="PF08240">
    <property type="entry name" value="ADH_N"/>
    <property type="match status" value="1"/>
</dbReference>
<dbReference type="GO" id="GO:0030690">
    <property type="term" value="C:Noc1p-Noc2p complex"/>
    <property type="evidence" value="ECO:0007669"/>
    <property type="project" value="TreeGrafter"/>
</dbReference>
<dbReference type="SUPFAM" id="SSF50129">
    <property type="entry name" value="GroES-like"/>
    <property type="match status" value="1"/>
</dbReference>
<dbReference type="InterPro" id="IPR020843">
    <property type="entry name" value="ER"/>
</dbReference>
<evidence type="ECO:0000256" key="2">
    <source>
        <dbReference type="ARBA" id="ARBA00004123"/>
    </source>
</evidence>
<dbReference type="CDD" id="cd05285">
    <property type="entry name" value="sorbitol_DH"/>
    <property type="match status" value="1"/>
</dbReference>
<evidence type="ECO:0000256" key="6">
    <source>
        <dbReference type="ARBA" id="ARBA00022723"/>
    </source>
</evidence>
<evidence type="ECO:0000256" key="8">
    <source>
        <dbReference type="ARBA" id="ARBA00023002"/>
    </source>
</evidence>
<evidence type="ECO:0000256" key="11">
    <source>
        <dbReference type="RuleBase" id="RU361277"/>
    </source>
</evidence>
<keyword evidence="8" id="KW-0560">Oxidoreductase</keyword>
<comment type="cofactor">
    <cofactor evidence="1 11">
        <name>Zn(2+)</name>
        <dbReference type="ChEBI" id="CHEBI:29105"/>
    </cofactor>
</comment>